<feature type="region of interest" description="Disordered" evidence="1">
    <location>
        <begin position="35"/>
        <end position="69"/>
    </location>
</feature>
<accession>A0A8T1UNJ8</accession>
<gene>
    <name evidence="2" type="ORF">JG687_00006220</name>
</gene>
<evidence type="ECO:0000313" key="3">
    <source>
        <dbReference type="Proteomes" id="UP000688947"/>
    </source>
</evidence>
<protein>
    <submittedName>
        <fullName evidence="2">Uncharacterized protein</fullName>
    </submittedName>
</protein>
<feature type="compositionally biased region" description="Polar residues" evidence="1">
    <location>
        <begin position="58"/>
        <end position="69"/>
    </location>
</feature>
<feature type="non-terminal residue" evidence="2">
    <location>
        <position position="1"/>
    </location>
</feature>
<evidence type="ECO:0000313" key="2">
    <source>
        <dbReference type="EMBL" id="KAG6964020.1"/>
    </source>
</evidence>
<dbReference type="EMBL" id="JAENGZ010000250">
    <property type="protein sequence ID" value="KAG6964020.1"/>
    <property type="molecule type" value="Genomic_DNA"/>
</dbReference>
<organism evidence="2 3">
    <name type="scientific">Phytophthora cactorum</name>
    <dbReference type="NCBI Taxonomy" id="29920"/>
    <lineage>
        <taxon>Eukaryota</taxon>
        <taxon>Sar</taxon>
        <taxon>Stramenopiles</taxon>
        <taxon>Oomycota</taxon>
        <taxon>Peronosporomycetes</taxon>
        <taxon>Peronosporales</taxon>
        <taxon>Peronosporaceae</taxon>
        <taxon>Phytophthora</taxon>
    </lineage>
</organism>
<dbReference type="AlphaFoldDB" id="A0A8T1UNJ8"/>
<sequence length="113" mass="12628">NTFIRSHQNLPHRSRRAGRTSLVDATQFESLRFQSRLPGRDGTIDSTQDESPCRSVHSCPSTAQPFPSSSVIQQKLNEQLAGHVAEQARFSREMCASRGVSPPKDVPRQRNGR</sequence>
<feature type="region of interest" description="Disordered" evidence="1">
    <location>
        <begin position="93"/>
        <end position="113"/>
    </location>
</feature>
<name>A0A8T1UNJ8_9STRA</name>
<comment type="caution">
    <text evidence="2">The sequence shown here is derived from an EMBL/GenBank/DDBJ whole genome shotgun (WGS) entry which is preliminary data.</text>
</comment>
<reference evidence="2" key="1">
    <citation type="submission" date="2021-01" db="EMBL/GenBank/DDBJ databases">
        <title>Phytophthora aleatoria, a newly-described species from Pinus radiata is distinct from Phytophthora cactorum isolates based on comparative genomics.</title>
        <authorList>
            <person name="Mcdougal R."/>
            <person name="Panda P."/>
            <person name="Williams N."/>
            <person name="Studholme D.J."/>
        </authorList>
    </citation>
    <scope>NUCLEOTIDE SEQUENCE</scope>
    <source>
        <strain evidence="2">NZFS 3830</strain>
    </source>
</reference>
<dbReference type="Proteomes" id="UP000688947">
    <property type="component" value="Unassembled WGS sequence"/>
</dbReference>
<proteinExistence type="predicted"/>
<evidence type="ECO:0000256" key="1">
    <source>
        <dbReference type="SAM" id="MobiDB-lite"/>
    </source>
</evidence>